<organism evidence="1 2">
    <name type="scientific">Melia azedarach</name>
    <name type="common">Chinaberry tree</name>
    <dbReference type="NCBI Taxonomy" id="155640"/>
    <lineage>
        <taxon>Eukaryota</taxon>
        <taxon>Viridiplantae</taxon>
        <taxon>Streptophyta</taxon>
        <taxon>Embryophyta</taxon>
        <taxon>Tracheophyta</taxon>
        <taxon>Spermatophyta</taxon>
        <taxon>Magnoliopsida</taxon>
        <taxon>eudicotyledons</taxon>
        <taxon>Gunneridae</taxon>
        <taxon>Pentapetalae</taxon>
        <taxon>rosids</taxon>
        <taxon>malvids</taxon>
        <taxon>Sapindales</taxon>
        <taxon>Meliaceae</taxon>
        <taxon>Melia</taxon>
    </lineage>
</organism>
<dbReference type="Proteomes" id="UP001164539">
    <property type="component" value="Chromosome 14"/>
</dbReference>
<gene>
    <name evidence="1" type="ORF">OWV82_024096</name>
</gene>
<reference evidence="1 2" key="1">
    <citation type="journal article" date="2023" name="Science">
        <title>Complex scaffold remodeling in plant triterpene biosynthesis.</title>
        <authorList>
            <person name="De La Pena R."/>
            <person name="Hodgson H."/>
            <person name="Liu J.C."/>
            <person name="Stephenson M.J."/>
            <person name="Martin A.C."/>
            <person name="Owen C."/>
            <person name="Harkess A."/>
            <person name="Leebens-Mack J."/>
            <person name="Jimenez L.E."/>
            <person name="Osbourn A."/>
            <person name="Sattely E.S."/>
        </authorList>
    </citation>
    <scope>NUCLEOTIDE SEQUENCE [LARGE SCALE GENOMIC DNA]</scope>
    <source>
        <strain evidence="2">cv. JPN11</strain>
        <tissue evidence="1">Leaf</tissue>
    </source>
</reference>
<sequence length="2138" mass="234154">MDPPYIHQTRYVPISSPPPPPAANHTLFRPSIYHQQPTFLPSPTPHRPQPPPPPPQPPPPQIIPPPPPAPPPQTQQLHHHHPSLPSQLVPPQKLSYNPPFTFNPNFNPNPNSKPHNQFHERSSDFVRRIHIDDDRQHQQQQHRQRLLADFDARSGRWDPPRNVSDHRPLVANLEHRHQFDHRPMSPYRSVNSKIKHELDASSYRFRERHKNDGFEFEYNTSSSSNQRAEFVPHRSHFVPDSDRLNSSNYDSQHSSQFASNALVRNNVRIGVFDRAAMRERESVIERGSNSGNISDGVRGFIGKREFYGLDSGRYGNNRGSRENSYEYNRTPRKPVQKKSALLRIQKPSYRHRDEEELHYSGYEMKSGSFRGKEQVLFSDREVGEEEEERETSPVELDVSFKSNSLVAKAIMAPSSSAVVSDANLTPKKGNARKIMVSNKDRSRSQMNKASDSGVKLDSGRVVVNNVTSSDNGDLKPSEKEVAPSGVNMGDIKSRPCSTGNSNSLAKIPVEMSKDIVPDKSGTGVHAGKTSPFKVAKKKKVVKKVVKKAMNPTLPVSSSQPIKKLGESRKGEGSTLNAPAAPLQKMGVKPSKEKITSAMPSGHLVDFQPYPNDKNILAGNDKVSGSPEAAMVLKEVSTDNDSCVSSVPKIKRKRTGSISPLASSSRKETKIDEDAVNADNCSHALHSVSNSDKNPTKSLNENTGFDISTAEGAGMQFRHNRSSLLLDDSATKEFSEILFSARRNINSDLLSLEENKKLGSLVKTSSVAHGMNTAMRFNNGSVGSQEKITNSEVGIINASNKQPCKDQMGTSVNASIYADCSNHGKCSVLASDNVNIINTKEINIGTGDYNGKQLAPNDVAVSLGNVVTEGFPSSFFSVGSSEGDMLNTTNKSKVMTPLSDFPDATITDMSMEPVKAVGPAQSVDTILNLSTKVCSPAEVRVTSSLEIGLQSCSDGSGVLNGGDLAGRCEAKVSDSSILLGTSPERRKRRKVSACHPGFSSMVASESSEGPLTPDLSTSGVELPSISTDGQIQIEEGVAVSNVDTLGALPPCPDGISFLYENSLAGVSSEVAVSVSRDASRVGDDCLKVEHPRATSCSAFGELEISNAQSCCLPGSESRQIVNENPVIDGSNSNEVMCMDDSKTERIEAVVAEEQVKACSEATQFKTPSEYQSADLSQVLPTYVEFDGCPLEKGDLPSVSSYPALAADGDGVSTNSNDEMMEFDSPSNMYSPEILSNVAAMQMLNHESSSQISNENACEIDKLPTEKPVLEANSNLSANTSLSEHAKINLKSDCIVESSRLVVRRTTVSPSHDVKSTGHNLTLTSGETYGKKNQSSHTISRIHPSCSSSVFSASRNTTSSTRIRKPRTWHRTESSSASPMPGNKSSLCTVPQQSQLPKNVAKFQSMSYIRKGNSLVRKPAPVAALPQVSHGSTSSVYRLNSSGIGEAKKTAGSDSSADVVDPSNFSRMGGVNAPFERPRTPPLPAVAKVPNRTTNLAVDCTTSPLAEPLPNGCFETTSDPQKSMEINNELSASSAPLKISETPVKQTGLVNSSEIQGEPNDGTLGTANEKRITYVKRKSNQLIAASGDCALSVQNPDKTQGLTSEGYYKRRKNQLIRTSFESHINPTVTSVDGAMTSEGEKASNDIFSRSFVGKKIRKPLKFSLVWTLNGLQSSKDGDHSSYRRKVLPYLFPWKRAAYWRRFMQDSISLSNNSSLSAIGHKLLLLRKRDTIYTRSNHGFSLRKSKVLSVGGSSLKWSKSIENRSKKANEEATLAVAAVEKKKQQNGVESFASETKNRSHSSKSRIFRIGSVRYKMDSSRRTLQRISDDGSSCTAAPNSEKNVKKSYIPRRLVIGNDEYVRIGNGNQLIRDPKKRARVLASEKVRWSLHTARLRLAKKRKYCQFFTRFGKCNKDDGKCPYIHDPSKIAVCTKFLNGLCSNSNCKLTHKIIPERMPDCSYFLQGLCTNKNCPYRHVHVNPNASTCEGFLKGYCADGNECRKKHSYVCPTFEATGSCPLGSKCKLHHPKSRSKGKKSRGSRKQKSTYGRYFGSMLLDDSEPQMTMISERHSTHDNINLFVEGKLVDYISVDFSNEEAREANDALCGQTTFPDNDASDLQFDDLDELIKPIRIMNRQVSSFSAG</sequence>
<keyword evidence="2" id="KW-1185">Reference proteome</keyword>
<evidence type="ECO:0000313" key="1">
    <source>
        <dbReference type="EMBL" id="KAJ4700769.1"/>
    </source>
</evidence>
<protein>
    <submittedName>
        <fullName evidence="1">Zinc finger, CCCH-type</fullName>
    </submittedName>
</protein>
<name>A0ACC1WPK0_MELAZ</name>
<proteinExistence type="predicted"/>
<dbReference type="EMBL" id="CM051407">
    <property type="protein sequence ID" value="KAJ4700769.1"/>
    <property type="molecule type" value="Genomic_DNA"/>
</dbReference>
<evidence type="ECO:0000313" key="2">
    <source>
        <dbReference type="Proteomes" id="UP001164539"/>
    </source>
</evidence>
<comment type="caution">
    <text evidence="1">The sequence shown here is derived from an EMBL/GenBank/DDBJ whole genome shotgun (WGS) entry which is preliminary data.</text>
</comment>
<accession>A0ACC1WPK0</accession>